<dbReference type="Proteomes" id="UP001497482">
    <property type="component" value="Chromosome 13"/>
</dbReference>
<accession>A0AAV2JM28</accession>
<proteinExistence type="predicted"/>
<organism evidence="1 2">
    <name type="scientific">Knipowitschia caucasica</name>
    <name type="common">Caucasian dwarf goby</name>
    <name type="synonym">Pomatoschistus caucasicus</name>
    <dbReference type="NCBI Taxonomy" id="637954"/>
    <lineage>
        <taxon>Eukaryota</taxon>
        <taxon>Metazoa</taxon>
        <taxon>Chordata</taxon>
        <taxon>Craniata</taxon>
        <taxon>Vertebrata</taxon>
        <taxon>Euteleostomi</taxon>
        <taxon>Actinopterygii</taxon>
        <taxon>Neopterygii</taxon>
        <taxon>Teleostei</taxon>
        <taxon>Neoteleostei</taxon>
        <taxon>Acanthomorphata</taxon>
        <taxon>Gobiaria</taxon>
        <taxon>Gobiiformes</taxon>
        <taxon>Gobioidei</taxon>
        <taxon>Gobiidae</taxon>
        <taxon>Gobiinae</taxon>
        <taxon>Knipowitschia</taxon>
    </lineage>
</organism>
<name>A0AAV2JM28_KNICA</name>
<gene>
    <name evidence="1" type="ORF">KC01_LOCUS9723</name>
</gene>
<keyword evidence="2" id="KW-1185">Reference proteome</keyword>
<evidence type="ECO:0000313" key="1">
    <source>
        <dbReference type="EMBL" id="CAL1578597.1"/>
    </source>
</evidence>
<evidence type="ECO:0000313" key="2">
    <source>
        <dbReference type="Proteomes" id="UP001497482"/>
    </source>
</evidence>
<protein>
    <submittedName>
        <fullName evidence="1">Uncharacterized protein</fullName>
    </submittedName>
</protein>
<dbReference type="EMBL" id="OZ035835">
    <property type="protein sequence ID" value="CAL1578597.1"/>
    <property type="molecule type" value="Genomic_DNA"/>
</dbReference>
<reference evidence="1 2" key="1">
    <citation type="submission" date="2024-04" db="EMBL/GenBank/DDBJ databases">
        <authorList>
            <person name="Waldvogel A.-M."/>
            <person name="Schoenle A."/>
        </authorList>
    </citation>
    <scope>NUCLEOTIDE SEQUENCE [LARGE SCALE GENOMIC DNA]</scope>
</reference>
<sequence>MHRYKLSLKNV</sequence>